<proteinExistence type="predicted"/>
<evidence type="ECO:0000313" key="2">
    <source>
        <dbReference type="Proteomes" id="UP000238707"/>
    </source>
</evidence>
<accession>A0A2S7VQX6</accession>
<dbReference type="RefSeq" id="WP_105023820.1">
    <property type="nucleotide sequence ID" value="NZ_MSCI01000001.1"/>
</dbReference>
<evidence type="ECO:0000313" key="1">
    <source>
        <dbReference type="EMBL" id="PQJ64192.1"/>
    </source>
</evidence>
<protein>
    <recommendedName>
        <fullName evidence="3">DUF2913 domain-containing protein</fullName>
    </recommendedName>
</protein>
<name>A0A2S7VQX6_9VIBR</name>
<organism evidence="1 2">
    <name type="scientific">Vibrio chagasii</name>
    <dbReference type="NCBI Taxonomy" id="170679"/>
    <lineage>
        <taxon>Bacteria</taxon>
        <taxon>Pseudomonadati</taxon>
        <taxon>Pseudomonadota</taxon>
        <taxon>Gammaproteobacteria</taxon>
        <taxon>Vibrionales</taxon>
        <taxon>Vibrionaceae</taxon>
        <taxon>Vibrio</taxon>
    </lineage>
</organism>
<reference evidence="1 2" key="1">
    <citation type="submission" date="2016-12" db="EMBL/GenBank/DDBJ databases">
        <title>Diversity of luminous bacteria.</title>
        <authorList>
            <person name="Yoshizawa S."/>
            <person name="Kogure K."/>
        </authorList>
    </citation>
    <scope>NUCLEOTIDE SEQUENCE [LARGE SCALE GENOMIC DNA]</scope>
    <source>
        <strain evidence="1 2">LC2-408</strain>
    </source>
</reference>
<gene>
    <name evidence="1" type="ORF">BTO10_05225</name>
</gene>
<evidence type="ECO:0008006" key="3">
    <source>
        <dbReference type="Google" id="ProtNLM"/>
    </source>
</evidence>
<keyword evidence="2" id="KW-1185">Reference proteome</keyword>
<dbReference type="AlphaFoldDB" id="A0A2S7VQX6"/>
<dbReference type="EMBL" id="MSCI01000001">
    <property type="protein sequence ID" value="PQJ64192.1"/>
    <property type="molecule type" value="Genomic_DNA"/>
</dbReference>
<dbReference type="Pfam" id="PF11140">
    <property type="entry name" value="DUF2913"/>
    <property type="match status" value="1"/>
</dbReference>
<dbReference type="Proteomes" id="UP000238707">
    <property type="component" value="Unassembled WGS sequence"/>
</dbReference>
<dbReference type="InterPro" id="IPR021316">
    <property type="entry name" value="DUF2913"/>
</dbReference>
<comment type="caution">
    <text evidence="1">The sequence shown here is derived from an EMBL/GenBank/DDBJ whole genome shotgun (WGS) entry which is preliminary data.</text>
</comment>
<sequence>MSSYKYERLLSTTIDNALLHLWISVANSRNHVSRDVRNQILVRWFKPKINKIKYKKIKKEIKSIIQAGKYGTALLEERLCELRELSQSYRDRLNDMHKLHYLLEYLREDHGITADLNEGVSEYLPSTLYVSQAHLEQCFSEEQQQIKPLMVSLSNINVDNFIHIVQLFGFHKVELNTHPTSSLPIVELSVVN</sequence>